<name>W0FRG6_9BACT</name>
<sequence>MNAAARQYGDRGAQRSLVWSEKVSRILRSLLARYAQEGDAMLQNSHVYVCTICGFVYIGDELPEVCPVCKVPNRKFEEIGGESI</sequence>
<proteinExistence type="predicted"/>
<dbReference type="GO" id="GO:0005506">
    <property type="term" value="F:iron ion binding"/>
    <property type="evidence" value="ECO:0007669"/>
    <property type="project" value="InterPro"/>
</dbReference>
<dbReference type="PROSITE" id="PS50903">
    <property type="entry name" value="RUBREDOXIN_LIKE"/>
    <property type="match status" value="1"/>
</dbReference>
<evidence type="ECO:0000313" key="2">
    <source>
        <dbReference type="EMBL" id="AHF25447.1"/>
    </source>
</evidence>
<accession>W0FRG6</accession>
<organism evidence="2">
    <name type="scientific">uncultured bacterium Contig1586</name>
    <dbReference type="NCBI Taxonomy" id="1393462"/>
    <lineage>
        <taxon>Bacteria</taxon>
        <taxon>environmental samples</taxon>
    </lineage>
</organism>
<evidence type="ECO:0000259" key="1">
    <source>
        <dbReference type="PROSITE" id="PS50903"/>
    </source>
</evidence>
<dbReference type="InterPro" id="IPR048574">
    <property type="entry name" value="RUBY_RBDX"/>
</dbReference>
<dbReference type="AlphaFoldDB" id="W0FRG6"/>
<dbReference type="Pfam" id="PF21349">
    <property type="entry name" value="RUBY_RBDX"/>
    <property type="match status" value="1"/>
</dbReference>
<dbReference type="Gene3D" id="2.20.28.10">
    <property type="match status" value="1"/>
</dbReference>
<reference evidence="2" key="1">
    <citation type="journal article" date="2013" name="PLoS ONE">
        <title>Metagenomic insights into the carbohydrate-active enzymes carried by the microorganisms adhering to solid digesta in the rumen of cows.</title>
        <authorList>
            <person name="Wang L."/>
            <person name="Hatem A."/>
            <person name="Catalyurek U.V."/>
            <person name="Morrison M."/>
            <person name="Yu Z."/>
        </authorList>
    </citation>
    <scope>NUCLEOTIDE SEQUENCE</scope>
</reference>
<dbReference type="EMBL" id="KC246837">
    <property type="protein sequence ID" value="AHF25447.1"/>
    <property type="molecule type" value="Genomic_DNA"/>
</dbReference>
<protein>
    <submittedName>
        <fullName evidence="2">Rubredoxin-type Fe(Cys)4 protein</fullName>
    </submittedName>
</protein>
<feature type="domain" description="Rubredoxin-like" evidence="1">
    <location>
        <begin position="45"/>
        <end position="79"/>
    </location>
</feature>
<dbReference type="InterPro" id="IPR024934">
    <property type="entry name" value="Rubredoxin-like_dom"/>
</dbReference>
<dbReference type="SUPFAM" id="SSF57802">
    <property type="entry name" value="Rubredoxin-like"/>
    <property type="match status" value="1"/>
</dbReference>
<dbReference type="CDD" id="cd00729">
    <property type="entry name" value="rubredoxin_SM"/>
    <property type="match status" value="1"/>
</dbReference>